<feature type="region of interest" description="Disordered" evidence="1">
    <location>
        <begin position="140"/>
        <end position="234"/>
    </location>
</feature>
<evidence type="ECO:0000313" key="3">
    <source>
        <dbReference type="Proteomes" id="UP000299084"/>
    </source>
</evidence>
<evidence type="ECO:0000313" key="2">
    <source>
        <dbReference type="EMBL" id="KAB1273497.1"/>
    </source>
</evidence>
<accession>A0A5N4DR03</accession>
<protein>
    <submittedName>
        <fullName evidence="2">Uncharacterized protein</fullName>
    </submittedName>
</protein>
<dbReference type="EMBL" id="JWIN03000009">
    <property type="protein sequence ID" value="KAB1273497.1"/>
    <property type="molecule type" value="Genomic_DNA"/>
</dbReference>
<dbReference type="AlphaFoldDB" id="A0A5N4DR03"/>
<evidence type="ECO:0000256" key="1">
    <source>
        <dbReference type="SAM" id="MobiDB-lite"/>
    </source>
</evidence>
<feature type="region of interest" description="Disordered" evidence="1">
    <location>
        <begin position="31"/>
        <end position="55"/>
    </location>
</feature>
<gene>
    <name evidence="2" type="ORF">Cadr_000011713</name>
</gene>
<dbReference type="Proteomes" id="UP000299084">
    <property type="component" value="Unassembled WGS sequence"/>
</dbReference>
<dbReference type="STRING" id="9838.ENSCDRP00005014072"/>
<feature type="compositionally biased region" description="Basic residues" evidence="1">
    <location>
        <begin position="183"/>
        <end position="192"/>
    </location>
</feature>
<comment type="caution">
    <text evidence="2">The sequence shown here is derived from an EMBL/GenBank/DDBJ whole genome shotgun (WGS) entry which is preliminary data.</text>
</comment>
<name>A0A5N4DR03_CAMDR</name>
<organism evidence="2 3">
    <name type="scientific">Camelus dromedarius</name>
    <name type="common">Dromedary</name>
    <name type="synonym">Arabian camel</name>
    <dbReference type="NCBI Taxonomy" id="9838"/>
    <lineage>
        <taxon>Eukaryota</taxon>
        <taxon>Metazoa</taxon>
        <taxon>Chordata</taxon>
        <taxon>Craniata</taxon>
        <taxon>Vertebrata</taxon>
        <taxon>Euteleostomi</taxon>
        <taxon>Mammalia</taxon>
        <taxon>Eutheria</taxon>
        <taxon>Laurasiatheria</taxon>
        <taxon>Artiodactyla</taxon>
        <taxon>Tylopoda</taxon>
        <taxon>Camelidae</taxon>
        <taxon>Camelus</taxon>
    </lineage>
</organism>
<keyword evidence="3" id="KW-1185">Reference proteome</keyword>
<sequence length="330" mass="34866">MRPLAPVMSHTHSGSHRSTFTRPRLHLAAQPLQSHSAPHTPPITPESPGSQSRTATISHRASHLTAQSRITFPGYFLWPPSSQAPLQAHTVSHPKNYTHAEARLTLGQRGAVGPAALTHTHTLTRPGTEGHAPFSTVHLQSSRRNLGAGTPSGKKLTEDTSHAPGLTVAPMGALRGPALWGPARRHSPHSPRRPVLSAYLTARVRGSGGGRRQQPGPRAPAPAHSEHKPTSRGLHFPEAPAVLVSNPEGPQPCVLGGSAPARELVEAWEEVCARDGMELPSKARSPGGIVPGASGLCGQEEQRRGIAARATLARTEAGLLIVGAAQWWCP</sequence>
<proteinExistence type="predicted"/>
<reference evidence="2 3" key="1">
    <citation type="journal article" date="2019" name="Mol. Ecol. Resour.">
        <title>Improving Illumina assemblies with Hi-C and long reads: an example with the North African dromedary.</title>
        <authorList>
            <person name="Elbers J.P."/>
            <person name="Rogers M.F."/>
            <person name="Perelman P.L."/>
            <person name="Proskuryakova A.A."/>
            <person name="Serdyukova N.A."/>
            <person name="Johnson W.E."/>
            <person name="Horin P."/>
            <person name="Corander J."/>
            <person name="Murphy D."/>
            <person name="Burger P.A."/>
        </authorList>
    </citation>
    <scope>NUCLEOTIDE SEQUENCE [LARGE SCALE GENOMIC DNA]</scope>
    <source>
        <strain evidence="2">Drom800</strain>
        <tissue evidence="2">Blood</tissue>
    </source>
</reference>